<dbReference type="Gene3D" id="3.90.25.10">
    <property type="entry name" value="UDP-galactose 4-epimerase, domain 1"/>
    <property type="match status" value="1"/>
</dbReference>
<evidence type="ECO:0000313" key="4">
    <source>
        <dbReference type="Proteomes" id="UP000228886"/>
    </source>
</evidence>
<dbReference type="PANTHER" id="PTHR43000">
    <property type="entry name" value="DTDP-D-GLUCOSE 4,6-DEHYDRATASE-RELATED"/>
    <property type="match status" value="1"/>
</dbReference>
<evidence type="ECO:0000259" key="2">
    <source>
        <dbReference type="Pfam" id="PF01370"/>
    </source>
</evidence>
<protein>
    <submittedName>
        <fullName evidence="3">LPS biosynthesis protein WbpP</fullName>
    </submittedName>
</protein>
<name>A0A2M7EA36_9BACT</name>
<dbReference type="Gene3D" id="3.40.50.720">
    <property type="entry name" value="NAD(P)-binding Rossmann-like Domain"/>
    <property type="match status" value="1"/>
</dbReference>
<evidence type="ECO:0000313" key="3">
    <source>
        <dbReference type="EMBL" id="PIV64551.1"/>
    </source>
</evidence>
<dbReference type="SUPFAM" id="SSF51735">
    <property type="entry name" value="NAD(P)-binding Rossmann-fold domains"/>
    <property type="match status" value="1"/>
</dbReference>
<dbReference type="Pfam" id="PF01370">
    <property type="entry name" value="Epimerase"/>
    <property type="match status" value="1"/>
</dbReference>
<dbReference type="AlphaFoldDB" id="A0A2M7EA36"/>
<dbReference type="InterPro" id="IPR036291">
    <property type="entry name" value="NAD(P)-bd_dom_sf"/>
</dbReference>
<proteinExistence type="inferred from homology"/>
<reference evidence="4" key="1">
    <citation type="submission" date="2017-09" db="EMBL/GenBank/DDBJ databases">
        <title>Depth-based differentiation of microbial function through sediment-hosted aquifers and enrichment of novel symbionts in the deep terrestrial subsurface.</title>
        <authorList>
            <person name="Probst A.J."/>
            <person name="Ladd B."/>
            <person name="Jarett J.K."/>
            <person name="Geller-Mcgrath D.E."/>
            <person name="Sieber C.M.K."/>
            <person name="Emerson J.B."/>
            <person name="Anantharaman K."/>
            <person name="Thomas B.C."/>
            <person name="Malmstrom R."/>
            <person name="Stieglmeier M."/>
            <person name="Klingl A."/>
            <person name="Woyke T."/>
            <person name="Ryan C.M."/>
            <person name="Banfield J.F."/>
        </authorList>
    </citation>
    <scope>NUCLEOTIDE SEQUENCE [LARGE SCALE GENOMIC DNA]</scope>
</reference>
<accession>A0A2M7EA36</accession>
<evidence type="ECO:0000256" key="1">
    <source>
        <dbReference type="ARBA" id="ARBA00007637"/>
    </source>
</evidence>
<dbReference type="CDD" id="cd05256">
    <property type="entry name" value="UDP_AE_SDR_e"/>
    <property type="match status" value="1"/>
</dbReference>
<gene>
    <name evidence="3" type="ORF">COS11_01575</name>
</gene>
<dbReference type="EMBL" id="PETL01000079">
    <property type="protein sequence ID" value="PIV64551.1"/>
    <property type="molecule type" value="Genomic_DNA"/>
</dbReference>
<feature type="domain" description="NAD-dependent epimerase/dehydratase" evidence="2">
    <location>
        <begin position="5"/>
        <end position="238"/>
    </location>
</feature>
<dbReference type="InterPro" id="IPR001509">
    <property type="entry name" value="Epimerase_deHydtase"/>
</dbReference>
<dbReference type="PRINTS" id="PR01713">
    <property type="entry name" value="NUCEPIMERASE"/>
</dbReference>
<organism evidence="3 4">
    <name type="scientific">bacterium (Candidatus Ratteibacteria) CG01_land_8_20_14_3_00_40_19</name>
    <dbReference type="NCBI Taxonomy" id="2014290"/>
    <lineage>
        <taxon>Bacteria</taxon>
        <taxon>Candidatus Ratteibacteria</taxon>
    </lineage>
</organism>
<sequence length="309" mass="34481">MTNYLVTGGAGFIGSHLVEKLAKRGRVKIIDDLSTGKRENIKGLDVELIEADIRNLKTVQEACRGIDYIFHLAAIPSVSRSLKDPLPTNEVNIKGTLNLLIAAKENRIKRFIYSSSSSIYGENVKLPKVENMPPAPISPYGVSKLAAEYYCQFFFSVYHLKTIILRYFNVFGERQNPQGEYAAAIPKFITSALKNQSPIVYGNGEQERDFTYVENTVRATILASEAPEEAVGKVFNIASGKVKSVNEVLLSLSKILHQKIKPIYVKPRPGDIKNSWADISQSKKFLGYSPAVDFEKGMRQTINWLKSNS</sequence>
<dbReference type="Proteomes" id="UP000228886">
    <property type="component" value="Unassembled WGS sequence"/>
</dbReference>
<comment type="similarity">
    <text evidence="1">Belongs to the NAD(P)-dependent epimerase/dehydratase family.</text>
</comment>
<comment type="caution">
    <text evidence="3">The sequence shown here is derived from an EMBL/GenBank/DDBJ whole genome shotgun (WGS) entry which is preliminary data.</text>
</comment>